<proteinExistence type="predicted"/>
<keyword evidence="2" id="KW-1185">Reference proteome</keyword>
<gene>
    <name evidence="1" type="ORF">JTE90_002158</name>
</gene>
<evidence type="ECO:0000313" key="2">
    <source>
        <dbReference type="Proteomes" id="UP000827092"/>
    </source>
</evidence>
<name>A0AAV6V8C2_9ARAC</name>
<accession>A0AAV6V8C2</accession>
<evidence type="ECO:0000313" key="1">
    <source>
        <dbReference type="EMBL" id="KAG8192338.1"/>
    </source>
</evidence>
<protein>
    <submittedName>
        <fullName evidence="1">Uncharacterized protein</fullName>
    </submittedName>
</protein>
<dbReference type="EMBL" id="JAFNEN010000141">
    <property type="protein sequence ID" value="KAG8192338.1"/>
    <property type="molecule type" value="Genomic_DNA"/>
</dbReference>
<dbReference type="AlphaFoldDB" id="A0AAV6V8C2"/>
<sequence>MYNPTLSLSIDASRSALQFETSSPERCTLYFTCPSPTYHGQTGTHFARTRLFPPPKASLDTYRRAFENVEFEGVMVSLE</sequence>
<comment type="caution">
    <text evidence="1">The sequence shown here is derived from an EMBL/GenBank/DDBJ whole genome shotgun (WGS) entry which is preliminary data.</text>
</comment>
<organism evidence="1 2">
    <name type="scientific">Oedothorax gibbosus</name>
    <dbReference type="NCBI Taxonomy" id="931172"/>
    <lineage>
        <taxon>Eukaryota</taxon>
        <taxon>Metazoa</taxon>
        <taxon>Ecdysozoa</taxon>
        <taxon>Arthropoda</taxon>
        <taxon>Chelicerata</taxon>
        <taxon>Arachnida</taxon>
        <taxon>Araneae</taxon>
        <taxon>Araneomorphae</taxon>
        <taxon>Entelegynae</taxon>
        <taxon>Araneoidea</taxon>
        <taxon>Linyphiidae</taxon>
        <taxon>Erigoninae</taxon>
        <taxon>Oedothorax</taxon>
    </lineage>
</organism>
<dbReference type="Proteomes" id="UP000827092">
    <property type="component" value="Unassembled WGS sequence"/>
</dbReference>
<reference evidence="1 2" key="1">
    <citation type="journal article" date="2022" name="Nat. Ecol. Evol.">
        <title>A masculinizing supergene underlies an exaggerated male reproductive morph in a spider.</title>
        <authorList>
            <person name="Hendrickx F."/>
            <person name="De Corte Z."/>
            <person name="Sonet G."/>
            <person name="Van Belleghem S.M."/>
            <person name="Kostlbacher S."/>
            <person name="Vangestel C."/>
        </authorList>
    </citation>
    <scope>NUCLEOTIDE SEQUENCE [LARGE SCALE GENOMIC DNA]</scope>
    <source>
        <strain evidence="1">W744_W776</strain>
    </source>
</reference>